<protein>
    <submittedName>
        <fullName evidence="1">Uncharacterized protein</fullName>
    </submittedName>
</protein>
<evidence type="ECO:0000313" key="1">
    <source>
        <dbReference type="EMBL" id="THH09171.1"/>
    </source>
</evidence>
<reference evidence="1 2" key="1">
    <citation type="submission" date="2019-02" db="EMBL/GenBank/DDBJ databases">
        <title>Genome sequencing of the rare red list fungi Bondarzewia mesenterica.</title>
        <authorList>
            <person name="Buettner E."/>
            <person name="Kellner H."/>
        </authorList>
    </citation>
    <scope>NUCLEOTIDE SEQUENCE [LARGE SCALE GENOMIC DNA]</scope>
    <source>
        <strain evidence="1 2">DSM 108281</strain>
    </source>
</reference>
<dbReference type="Proteomes" id="UP000310158">
    <property type="component" value="Unassembled WGS sequence"/>
</dbReference>
<evidence type="ECO:0000313" key="2">
    <source>
        <dbReference type="Proteomes" id="UP000310158"/>
    </source>
</evidence>
<sequence>MDPFTLTPDQRFMASNADYVAIPEEHCPPSVPELPVSSSVTASYYISEGWVWRAVGATRQRLFWVPVEFRPEEFTRKHATGAVSKRLVMAVHQNTLVVRVQSGQLVVMDMSALLR</sequence>
<name>A0A4S4LDH7_9AGAM</name>
<accession>A0A4S4LDH7</accession>
<proteinExistence type="predicted"/>
<dbReference type="EMBL" id="SGPL01000652">
    <property type="protein sequence ID" value="THH09171.1"/>
    <property type="molecule type" value="Genomic_DNA"/>
</dbReference>
<comment type="caution">
    <text evidence="1">The sequence shown here is derived from an EMBL/GenBank/DDBJ whole genome shotgun (WGS) entry which is preliminary data.</text>
</comment>
<gene>
    <name evidence="1" type="ORF">EW146_g8767</name>
</gene>
<dbReference type="AlphaFoldDB" id="A0A4S4LDH7"/>
<keyword evidence="2" id="KW-1185">Reference proteome</keyword>
<organism evidence="1 2">
    <name type="scientific">Bondarzewia mesenterica</name>
    <dbReference type="NCBI Taxonomy" id="1095465"/>
    <lineage>
        <taxon>Eukaryota</taxon>
        <taxon>Fungi</taxon>
        <taxon>Dikarya</taxon>
        <taxon>Basidiomycota</taxon>
        <taxon>Agaricomycotina</taxon>
        <taxon>Agaricomycetes</taxon>
        <taxon>Russulales</taxon>
        <taxon>Bondarzewiaceae</taxon>
        <taxon>Bondarzewia</taxon>
    </lineage>
</organism>